<dbReference type="EMBL" id="OC320973">
    <property type="protein sequence ID" value="CAD7409176.1"/>
    <property type="molecule type" value="Genomic_DNA"/>
</dbReference>
<evidence type="ECO:0000313" key="1">
    <source>
        <dbReference type="EMBL" id="CAD7409176.1"/>
    </source>
</evidence>
<reference evidence="1" key="1">
    <citation type="submission" date="2020-11" db="EMBL/GenBank/DDBJ databases">
        <authorList>
            <person name="Tran Van P."/>
        </authorList>
    </citation>
    <scope>NUCLEOTIDE SEQUENCE</scope>
</reference>
<gene>
    <name evidence="1" type="ORF">TCEB3V08_LOCUS9906</name>
</gene>
<protein>
    <submittedName>
        <fullName evidence="1">Uncharacterized protein</fullName>
    </submittedName>
</protein>
<organism evidence="1">
    <name type="scientific">Timema cristinae</name>
    <name type="common">Walking stick</name>
    <dbReference type="NCBI Taxonomy" id="61476"/>
    <lineage>
        <taxon>Eukaryota</taxon>
        <taxon>Metazoa</taxon>
        <taxon>Ecdysozoa</taxon>
        <taxon>Arthropoda</taxon>
        <taxon>Hexapoda</taxon>
        <taxon>Insecta</taxon>
        <taxon>Pterygota</taxon>
        <taxon>Neoptera</taxon>
        <taxon>Polyneoptera</taxon>
        <taxon>Phasmatodea</taxon>
        <taxon>Timematodea</taxon>
        <taxon>Timematoidea</taxon>
        <taxon>Timematidae</taxon>
        <taxon>Timema</taxon>
    </lineage>
</organism>
<proteinExistence type="predicted"/>
<dbReference type="AlphaFoldDB" id="A0A7R9D8I9"/>
<sequence length="151" mass="17148">MPKIPPIEKHKADLDDQSVLDFPLYWLHKAQARFQKQFLLKIGWLSSTDNIRRAQIICKAGGIASRRNPHHNQDLISYSPGTVPKIRFKRSNFLLRGEGDKLPLILLSIPSSLFFTSSAKSRDQGREGGTPKEEVERKPDILKEAANIFTL</sequence>
<name>A0A7R9D8I9_TIMCR</name>
<accession>A0A7R9D8I9</accession>